<dbReference type="InterPro" id="IPR044742">
    <property type="entry name" value="DEAD/DEAH_RhlB"/>
</dbReference>
<dbReference type="PANTHER" id="PTHR47959:SF1">
    <property type="entry name" value="ATP-DEPENDENT RNA HELICASE DBPA"/>
    <property type="match status" value="1"/>
</dbReference>
<dbReference type="SMART" id="SM00487">
    <property type="entry name" value="DEXDc"/>
    <property type="match status" value="1"/>
</dbReference>
<keyword evidence="1" id="KW-0547">Nucleotide-binding</keyword>
<dbReference type="PROSITE" id="PS51192">
    <property type="entry name" value="HELICASE_ATP_BIND_1"/>
    <property type="match status" value="1"/>
</dbReference>
<dbReference type="InterPro" id="IPR027417">
    <property type="entry name" value="P-loop_NTPase"/>
</dbReference>
<keyword evidence="2" id="KW-0378">Hydrolase</keyword>
<protein>
    <submittedName>
        <fullName evidence="6">DEAD/DEAH box helicase</fullName>
    </submittedName>
</protein>
<dbReference type="Pfam" id="PF00270">
    <property type="entry name" value="DEAD"/>
    <property type="match status" value="1"/>
</dbReference>
<evidence type="ECO:0000256" key="2">
    <source>
        <dbReference type="ARBA" id="ARBA00022801"/>
    </source>
</evidence>
<dbReference type="GO" id="GO:0005524">
    <property type="term" value="F:ATP binding"/>
    <property type="evidence" value="ECO:0007669"/>
    <property type="project" value="UniProtKB-KW"/>
</dbReference>
<gene>
    <name evidence="6" type="ORF">DDF84_000075</name>
</gene>
<evidence type="ECO:0000256" key="1">
    <source>
        <dbReference type="ARBA" id="ARBA00022741"/>
    </source>
</evidence>
<dbReference type="OrthoDB" id="5297934at2"/>
<dbReference type="GO" id="GO:0005829">
    <property type="term" value="C:cytosol"/>
    <property type="evidence" value="ECO:0007669"/>
    <property type="project" value="TreeGrafter"/>
</dbReference>
<dbReference type="InterPro" id="IPR011545">
    <property type="entry name" value="DEAD/DEAH_box_helicase_dom"/>
</dbReference>
<accession>A0A482ILN7</accession>
<evidence type="ECO:0000313" key="7">
    <source>
        <dbReference type="Proteomes" id="UP000253772"/>
    </source>
</evidence>
<organism evidence="6 7">
    <name type="scientific">Cupriavidus metallidurans</name>
    <dbReference type="NCBI Taxonomy" id="119219"/>
    <lineage>
        <taxon>Bacteria</taxon>
        <taxon>Pseudomonadati</taxon>
        <taxon>Pseudomonadota</taxon>
        <taxon>Betaproteobacteria</taxon>
        <taxon>Burkholderiales</taxon>
        <taxon>Burkholderiaceae</taxon>
        <taxon>Cupriavidus</taxon>
    </lineage>
</organism>
<dbReference type="GO" id="GO:0003724">
    <property type="term" value="F:RNA helicase activity"/>
    <property type="evidence" value="ECO:0007669"/>
    <property type="project" value="TreeGrafter"/>
</dbReference>
<dbReference type="GO" id="GO:0016787">
    <property type="term" value="F:hydrolase activity"/>
    <property type="evidence" value="ECO:0007669"/>
    <property type="project" value="UniProtKB-KW"/>
</dbReference>
<dbReference type="RefSeq" id="WP_017516039.1">
    <property type="nucleotide sequence ID" value="NZ_CP037900.1"/>
</dbReference>
<dbReference type="EMBL" id="CP037900">
    <property type="protein sequence ID" value="QBP08239.1"/>
    <property type="molecule type" value="Genomic_DNA"/>
</dbReference>
<evidence type="ECO:0000256" key="3">
    <source>
        <dbReference type="ARBA" id="ARBA00022806"/>
    </source>
</evidence>
<dbReference type="SUPFAM" id="SSF52540">
    <property type="entry name" value="P-loop containing nucleoside triphosphate hydrolases"/>
    <property type="match status" value="1"/>
</dbReference>
<sequence>MRVTKFSASMPISTGTPFSALPLAPALQVTLTELGWHAINPLQAAMLPEALAGRDLIVQASPGSGRTVAFTVALLHHLDPRRFDVQALVLCPTRERVQHVAQRIRDCVRAARHVKVVALMHGAAMRPQIDSLIHGAHVVVGTPGRVVDHLDAGSLDLRAIGILVIDDAESMLDLGLVDDVGFAASRCPKSRQTLLFSTSFNSDLNPEVERFSRLWLRRPRRIAHLPD</sequence>
<evidence type="ECO:0000313" key="6">
    <source>
        <dbReference type="EMBL" id="QBP08239.1"/>
    </source>
</evidence>
<dbReference type="Proteomes" id="UP000253772">
    <property type="component" value="Chromosome c1"/>
</dbReference>
<keyword evidence="3 6" id="KW-0347">Helicase</keyword>
<dbReference type="PANTHER" id="PTHR47959">
    <property type="entry name" value="ATP-DEPENDENT RNA HELICASE RHLE-RELATED"/>
    <property type="match status" value="1"/>
</dbReference>
<dbReference type="CDD" id="cd00268">
    <property type="entry name" value="DEADc"/>
    <property type="match status" value="1"/>
</dbReference>
<name>A0A482ILN7_9BURK</name>
<feature type="domain" description="Helicase ATP-binding" evidence="5">
    <location>
        <begin position="47"/>
        <end position="218"/>
    </location>
</feature>
<dbReference type="Gene3D" id="3.40.50.300">
    <property type="entry name" value="P-loop containing nucleotide triphosphate hydrolases"/>
    <property type="match status" value="1"/>
</dbReference>
<dbReference type="GO" id="GO:0003676">
    <property type="term" value="F:nucleic acid binding"/>
    <property type="evidence" value="ECO:0007669"/>
    <property type="project" value="InterPro"/>
</dbReference>
<proteinExistence type="predicted"/>
<evidence type="ECO:0000259" key="5">
    <source>
        <dbReference type="PROSITE" id="PS51192"/>
    </source>
</evidence>
<evidence type="ECO:0000256" key="4">
    <source>
        <dbReference type="ARBA" id="ARBA00022840"/>
    </source>
</evidence>
<reference evidence="6 7" key="1">
    <citation type="submission" date="2019-03" db="EMBL/GenBank/DDBJ databases">
        <title>Comparative insights into the high quality Complete genome sequence of highly metal resistant Cupriavidus metallidurans strain BS1 isolated from a gold-copper mine.</title>
        <authorList>
            <person name="Mazhar H.S."/>
            <person name="Rensing C."/>
        </authorList>
    </citation>
    <scope>NUCLEOTIDE SEQUENCE [LARGE SCALE GENOMIC DNA]</scope>
    <source>
        <strain evidence="6 7">BS1</strain>
    </source>
</reference>
<keyword evidence="4" id="KW-0067">ATP-binding</keyword>
<dbReference type="InterPro" id="IPR014001">
    <property type="entry name" value="Helicase_ATP-bd"/>
</dbReference>
<dbReference type="AlphaFoldDB" id="A0A482ILN7"/>
<dbReference type="InterPro" id="IPR050079">
    <property type="entry name" value="DEAD_box_RNA_helicase"/>
</dbReference>